<evidence type="ECO:0000313" key="12">
    <source>
        <dbReference type="Proteomes" id="UP000053815"/>
    </source>
</evidence>
<dbReference type="Pfam" id="PF01259">
    <property type="entry name" value="SAICAR_synt"/>
    <property type="match status" value="1"/>
</dbReference>
<keyword evidence="8" id="KW-0067">ATP-binding</keyword>
<dbReference type="OrthoDB" id="9991235at2759"/>
<dbReference type="Gene3D" id="3.30.200.20">
    <property type="entry name" value="Phosphorylase Kinase, domain 1"/>
    <property type="match status" value="1"/>
</dbReference>
<dbReference type="FunFam" id="3.30.200.20:FF:000392">
    <property type="entry name" value="Phosphoribosylaminoimidazole-succinocarboxamide synthase"/>
    <property type="match status" value="1"/>
</dbReference>
<dbReference type="GO" id="GO:0004639">
    <property type="term" value="F:phosphoribosylaminoimidazolesuccinocarboxamide synthase activity"/>
    <property type="evidence" value="ECO:0007669"/>
    <property type="project" value="UniProtKB-EC"/>
</dbReference>
<evidence type="ECO:0000256" key="7">
    <source>
        <dbReference type="ARBA" id="ARBA00022755"/>
    </source>
</evidence>
<dbReference type="GO" id="GO:0005737">
    <property type="term" value="C:cytoplasm"/>
    <property type="evidence" value="ECO:0007669"/>
    <property type="project" value="TreeGrafter"/>
</dbReference>
<dbReference type="Gene3D" id="3.30.470.20">
    <property type="entry name" value="ATP-grasp fold, B domain"/>
    <property type="match status" value="1"/>
</dbReference>
<reference evidence="11" key="1">
    <citation type="submission" date="2014-09" db="EMBL/GenBank/DDBJ databases">
        <title>Draft genome sequence of an oleaginous Mucoromycotina fungus Mucor ambiguus NBRC6742.</title>
        <authorList>
            <person name="Takeda I."/>
            <person name="Yamane N."/>
            <person name="Morita T."/>
            <person name="Tamano K."/>
            <person name="Machida M."/>
            <person name="Baker S."/>
            <person name="Koike H."/>
        </authorList>
    </citation>
    <scope>NUCLEOTIDE SEQUENCE</scope>
    <source>
        <strain evidence="11">NBRC 6742</strain>
    </source>
</reference>
<evidence type="ECO:0000256" key="5">
    <source>
        <dbReference type="ARBA" id="ARBA00022598"/>
    </source>
</evidence>
<dbReference type="InterPro" id="IPR001636">
    <property type="entry name" value="SAICAR_synth"/>
</dbReference>
<dbReference type="SUPFAM" id="SSF56104">
    <property type="entry name" value="SAICAR synthase-like"/>
    <property type="match status" value="1"/>
</dbReference>
<dbReference type="CDD" id="cd01414">
    <property type="entry name" value="SAICAR_synt_Sc"/>
    <property type="match status" value="1"/>
</dbReference>
<comment type="similarity">
    <text evidence="2">Belongs to the SAICAR synthetase family.</text>
</comment>
<dbReference type="UniPathway" id="UPA00074">
    <property type="reaction ID" value="UER00131"/>
</dbReference>
<dbReference type="NCBIfam" id="TIGR00081">
    <property type="entry name" value="purC"/>
    <property type="match status" value="1"/>
</dbReference>
<dbReference type="GO" id="GO:0006189">
    <property type="term" value="P:'de novo' IMP biosynthetic process"/>
    <property type="evidence" value="ECO:0007669"/>
    <property type="project" value="UniProtKB-UniPathway"/>
</dbReference>
<dbReference type="GO" id="GO:0046084">
    <property type="term" value="P:adenine biosynthetic process"/>
    <property type="evidence" value="ECO:0007669"/>
    <property type="project" value="EnsemblFungi"/>
</dbReference>
<dbReference type="HAMAP" id="MF_00137">
    <property type="entry name" value="SAICAR_synth"/>
    <property type="match status" value="1"/>
</dbReference>
<name>A0A0C9N117_9FUNG</name>
<evidence type="ECO:0000256" key="9">
    <source>
        <dbReference type="ARBA" id="ARBA00030409"/>
    </source>
</evidence>
<dbReference type="FunFam" id="3.30.470.20:FF:000015">
    <property type="entry name" value="Phosphoribosylaminoimidazole-succinocarboxamide synthase"/>
    <property type="match status" value="1"/>
</dbReference>
<dbReference type="AlphaFoldDB" id="A0A0C9N117"/>
<evidence type="ECO:0000256" key="2">
    <source>
        <dbReference type="ARBA" id="ARBA00010190"/>
    </source>
</evidence>
<dbReference type="NCBIfam" id="NF010568">
    <property type="entry name" value="PRK13961.1"/>
    <property type="match status" value="1"/>
</dbReference>
<evidence type="ECO:0000256" key="6">
    <source>
        <dbReference type="ARBA" id="ARBA00022741"/>
    </source>
</evidence>
<keyword evidence="12" id="KW-1185">Reference proteome</keyword>
<evidence type="ECO:0000256" key="3">
    <source>
        <dbReference type="ARBA" id="ARBA00012217"/>
    </source>
</evidence>
<evidence type="ECO:0000256" key="8">
    <source>
        <dbReference type="ARBA" id="ARBA00022840"/>
    </source>
</evidence>
<evidence type="ECO:0000256" key="1">
    <source>
        <dbReference type="ARBA" id="ARBA00004672"/>
    </source>
</evidence>
<dbReference type="PANTHER" id="PTHR43700:SF1">
    <property type="entry name" value="PHOSPHORIBOSYLAMINOIMIDAZOLE-SUCCINOCARBOXAMIDE SYNTHASE"/>
    <property type="match status" value="1"/>
</dbReference>
<evidence type="ECO:0000259" key="10">
    <source>
        <dbReference type="Pfam" id="PF01259"/>
    </source>
</evidence>
<dbReference type="STRING" id="91626.A0A0C9N117"/>
<accession>A0A0C9N117</accession>
<dbReference type="Proteomes" id="UP000053815">
    <property type="component" value="Unassembled WGS sequence"/>
</dbReference>
<sequence>MALLNSNCPDLKLVARGKVRDLYEVDEKSLLFVATDRISAFDVIMKNSIPGKGKILTEISLFWFDLLKDVLPNHLITANFDEMPEKVQKYREQLDGRSILVKKMRVVPIEAIVRGYITGSGWSEYKKKGTICDIPLPKGLVESEKLPEVLFTPSTKAEIGDHGKSTTDENIHPSKMVEILGDKKLADQIAQSAVALYTKASEYAASKGIIIADTKFEFGLDEDNNLVLVDEVLTPDSSRFWPASKYEAGRTQDSFDKQFLRNYLESINFDKNTSIELPQDVIENTLSKYKEAFQLLTGREVSL</sequence>
<dbReference type="PANTHER" id="PTHR43700">
    <property type="entry name" value="PHOSPHORIBOSYLAMINOIMIDAZOLE-SUCCINOCARBOXAMIDE SYNTHASE"/>
    <property type="match status" value="1"/>
</dbReference>
<dbReference type="EMBL" id="DF836485">
    <property type="protein sequence ID" value="GAN08253.1"/>
    <property type="molecule type" value="Genomic_DNA"/>
</dbReference>
<gene>
    <name evidence="11" type="ORF">MAM1_0196c07760</name>
</gene>
<evidence type="ECO:0000256" key="4">
    <source>
        <dbReference type="ARBA" id="ARBA00016460"/>
    </source>
</evidence>
<protein>
    <recommendedName>
        <fullName evidence="4">Phosphoribosylaminoimidazole-succinocarboxamide synthase</fullName>
        <ecNumber evidence="3">6.3.2.6</ecNumber>
    </recommendedName>
    <alternativeName>
        <fullName evidence="9">SAICAR synthetase</fullName>
    </alternativeName>
</protein>
<dbReference type="PROSITE" id="PS01057">
    <property type="entry name" value="SAICAR_SYNTHETASE_1"/>
    <property type="match status" value="1"/>
</dbReference>
<keyword evidence="7" id="KW-0658">Purine biosynthesis</keyword>
<dbReference type="InterPro" id="IPR028923">
    <property type="entry name" value="SAICAR_synt/ADE2_N"/>
</dbReference>
<evidence type="ECO:0000313" key="11">
    <source>
        <dbReference type="EMBL" id="GAN08253.1"/>
    </source>
</evidence>
<keyword evidence="6" id="KW-0547">Nucleotide-binding</keyword>
<keyword evidence="5" id="KW-0436">Ligase</keyword>
<dbReference type="EC" id="6.3.2.6" evidence="3"/>
<dbReference type="PROSITE" id="PS01058">
    <property type="entry name" value="SAICAR_SYNTHETASE_2"/>
    <property type="match status" value="1"/>
</dbReference>
<dbReference type="InterPro" id="IPR018236">
    <property type="entry name" value="SAICAR_synthetase_CS"/>
</dbReference>
<feature type="domain" description="SAICAR synthetase/ADE2 N-terminal" evidence="10">
    <location>
        <begin position="14"/>
        <end position="268"/>
    </location>
</feature>
<proteinExistence type="inferred from homology"/>
<organism evidence="11">
    <name type="scientific">Mucor ambiguus</name>
    <dbReference type="NCBI Taxonomy" id="91626"/>
    <lineage>
        <taxon>Eukaryota</taxon>
        <taxon>Fungi</taxon>
        <taxon>Fungi incertae sedis</taxon>
        <taxon>Mucoromycota</taxon>
        <taxon>Mucoromycotina</taxon>
        <taxon>Mucoromycetes</taxon>
        <taxon>Mucorales</taxon>
        <taxon>Mucorineae</taxon>
        <taxon>Mucoraceae</taxon>
        <taxon>Mucor</taxon>
    </lineage>
</organism>
<dbReference type="GO" id="GO:0005524">
    <property type="term" value="F:ATP binding"/>
    <property type="evidence" value="ECO:0007669"/>
    <property type="project" value="UniProtKB-KW"/>
</dbReference>
<comment type="pathway">
    <text evidence="1">Purine metabolism; IMP biosynthesis via de novo pathway; 5-amino-1-(5-phospho-D-ribosyl)imidazole-4-carboxamide from 5-amino-1-(5-phospho-D-ribosyl)imidazole-4-carboxylate: step 1/2.</text>
</comment>